<accession>A0A7S3R142</accession>
<gene>
    <name evidence="1" type="ORF">DTER00134_LOCUS14245</name>
</gene>
<reference evidence="1" key="1">
    <citation type="submission" date="2021-01" db="EMBL/GenBank/DDBJ databases">
        <authorList>
            <person name="Corre E."/>
            <person name="Pelletier E."/>
            <person name="Niang G."/>
            <person name="Scheremetjew M."/>
            <person name="Finn R."/>
            <person name="Kale V."/>
            <person name="Holt S."/>
            <person name="Cochrane G."/>
            <person name="Meng A."/>
            <person name="Brown T."/>
            <person name="Cohen L."/>
        </authorList>
    </citation>
    <scope>NUCLEOTIDE SEQUENCE</scope>
    <source>
        <strain evidence="1">CCMP1320</strain>
    </source>
</reference>
<protein>
    <submittedName>
        <fullName evidence="1">Uncharacterized protein</fullName>
    </submittedName>
</protein>
<dbReference type="EMBL" id="HBIP01023775">
    <property type="protein sequence ID" value="CAE0499172.1"/>
    <property type="molecule type" value="Transcribed_RNA"/>
</dbReference>
<proteinExistence type="predicted"/>
<organism evidence="1">
    <name type="scientific">Dunaliella tertiolecta</name>
    <name type="common">Green alga</name>
    <dbReference type="NCBI Taxonomy" id="3047"/>
    <lineage>
        <taxon>Eukaryota</taxon>
        <taxon>Viridiplantae</taxon>
        <taxon>Chlorophyta</taxon>
        <taxon>core chlorophytes</taxon>
        <taxon>Chlorophyceae</taxon>
        <taxon>CS clade</taxon>
        <taxon>Chlamydomonadales</taxon>
        <taxon>Dunaliellaceae</taxon>
        <taxon>Dunaliella</taxon>
    </lineage>
</organism>
<sequence length="351" mass="39529">MLLSTHNLATHSFLRVNQRECSPQATARPRAVVCHCDHKGEYQPSSFSGNRRAMLLGLTSGASFQVLHQPEADAADLFEFIQSIFPSAGPRPVSVPRKQLDLAFAVLLMRSSYNAADALDFMPMDKFQIEFWKQRQAEQEGYFDQYKPLKVRQGDLTDPLFFDFISYTQYSVLGKEMPNGQQVFQEPCDTDDCDPKGIKTIRRDASIADNKLLPPRFYDRVGDNILRGLQEGFRDETFNAPPSLPPSASASQVVENLQKLLDIFVSRGFALKAQVMDVSIDSNDTKASFKVKAQGTANLWGVASLSFRRSPVVNDYIAMVLSAYLRQCGRQVTSFDLEYTDTQIEESWAFE</sequence>
<dbReference type="AlphaFoldDB" id="A0A7S3R142"/>
<name>A0A7S3R142_DUNTE</name>
<evidence type="ECO:0000313" key="1">
    <source>
        <dbReference type="EMBL" id="CAE0499172.1"/>
    </source>
</evidence>